<sequence>MNTAMLIKRATREVKRHEGQLELVLHSGERVYICREGNRLVGYRDDGNPLAQHTVYDLYCWAQDDFPTVL</sequence>
<evidence type="ECO:0000313" key="2">
    <source>
        <dbReference type="Proteomes" id="UP000001132"/>
    </source>
</evidence>
<organismHost>
    <name type="scientific">Thermus thermophilus</name>
    <dbReference type="NCBI Taxonomy" id="274"/>
</organismHost>
<dbReference type="EMBL" id="EU100883">
    <property type="protein sequence ID" value="ABU96910.1"/>
    <property type="molecule type" value="Genomic_DNA"/>
</dbReference>
<organism evidence="1 2">
    <name type="scientific">Thermus virus P23-45</name>
    <name type="common">Thermus thermophilus phage P23-45</name>
    <dbReference type="NCBI Taxonomy" id="2914006"/>
    <lineage>
        <taxon>Viruses</taxon>
        <taxon>Duplodnaviria</taxon>
        <taxon>Heunggongvirae</taxon>
        <taxon>Uroviricota</taxon>
        <taxon>Caudoviricetes</taxon>
        <taxon>Oshimavirus</taxon>
        <taxon>Oshimavirus P2345</taxon>
    </lineage>
</organism>
<accession>A7XXA8</accession>
<dbReference type="Proteomes" id="UP000001132">
    <property type="component" value="Segment"/>
</dbReference>
<name>A7XXA8_BP234</name>
<protein>
    <submittedName>
        <fullName evidence="1">Uncharacterized protein</fullName>
    </submittedName>
</protein>
<gene>
    <name evidence="1" type="ORF">P23p77</name>
</gene>
<keyword evidence="2" id="KW-1185">Reference proteome</keyword>
<dbReference type="KEGG" id="vg:5600466"/>
<proteinExistence type="predicted"/>
<evidence type="ECO:0000313" key="1">
    <source>
        <dbReference type="EMBL" id="ABU96910.1"/>
    </source>
</evidence>
<reference evidence="1 2" key="1">
    <citation type="journal article" date="2008" name="J. Mol. Biol.">
        <title>Genome comparison and proteomic characterization of Thermus thermophilus bacteriophages P23-45 and P74-26: siphoviruses with triplex-forming sequences and the longest known tails.</title>
        <authorList>
            <person name="Minakhin L."/>
            <person name="Goel M."/>
            <person name="Berdygulova Z."/>
            <person name="Ramanculov E."/>
            <person name="Florens L."/>
            <person name="Glazko G."/>
            <person name="Karamychev V.N."/>
            <person name="Slesarev A.I."/>
            <person name="Kozyavkin S.A."/>
            <person name="Khromov I."/>
            <person name="Ackermann H.W."/>
            <person name="Washburn M."/>
            <person name="Mushegian A."/>
            <person name="Severinov K."/>
        </authorList>
    </citation>
    <scope>NUCLEOTIDE SEQUENCE</scope>
</reference>
<dbReference type="GeneID" id="5600466"/>
<dbReference type="RefSeq" id="YP_001467930.1">
    <property type="nucleotide sequence ID" value="NC_009803.1"/>
</dbReference>